<comment type="caution">
    <text evidence="1">The sequence shown here is derived from an EMBL/GenBank/DDBJ whole genome shotgun (WGS) entry which is preliminary data.</text>
</comment>
<proteinExistence type="predicted"/>
<accession>A0ABD0JAH9</accession>
<evidence type="ECO:0000313" key="1">
    <source>
        <dbReference type="EMBL" id="KAK7467980.1"/>
    </source>
</evidence>
<reference evidence="1 2" key="1">
    <citation type="journal article" date="2023" name="Sci. Data">
        <title>Genome assembly of the Korean intertidal mud-creeper Batillaria attramentaria.</title>
        <authorList>
            <person name="Patra A.K."/>
            <person name="Ho P.T."/>
            <person name="Jun S."/>
            <person name="Lee S.J."/>
            <person name="Kim Y."/>
            <person name="Won Y.J."/>
        </authorList>
    </citation>
    <scope>NUCLEOTIDE SEQUENCE [LARGE SCALE GENOMIC DNA]</scope>
    <source>
        <strain evidence="1">Wonlab-2016</strain>
    </source>
</reference>
<dbReference type="EMBL" id="JACVVK020000528">
    <property type="protein sequence ID" value="KAK7467980.1"/>
    <property type="molecule type" value="Genomic_DNA"/>
</dbReference>
<evidence type="ECO:0000313" key="2">
    <source>
        <dbReference type="Proteomes" id="UP001519460"/>
    </source>
</evidence>
<sequence length="98" mass="10955">MATSIFLPNCDDLSVAMSECVFGYCSPPPPPPLPTHIHGSHPKVARCFSSGCPEQTRHIHTARILSLYEYTTIPRIPNRRTNVKVSKENGQTSRHIQQ</sequence>
<protein>
    <submittedName>
        <fullName evidence="1">Uncharacterized protein</fullName>
    </submittedName>
</protein>
<dbReference type="Proteomes" id="UP001519460">
    <property type="component" value="Unassembled WGS sequence"/>
</dbReference>
<gene>
    <name evidence="1" type="ORF">BaRGS_00036786</name>
</gene>
<dbReference type="AlphaFoldDB" id="A0ABD0JAH9"/>
<name>A0ABD0JAH9_9CAEN</name>
<organism evidence="1 2">
    <name type="scientific">Batillaria attramentaria</name>
    <dbReference type="NCBI Taxonomy" id="370345"/>
    <lineage>
        <taxon>Eukaryota</taxon>
        <taxon>Metazoa</taxon>
        <taxon>Spiralia</taxon>
        <taxon>Lophotrochozoa</taxon>
        <taxon>Mollusca</taxon>
        <taxon>Gastropoda</taxon>
        <taxon>Caenogastropoda</taxon>
        <taxon>Sorbeoconcha</taxon>
        <taxon>Cerithioidea</taxon>
        <taxon>Batillariidae</taxon>
        <taxon>Batillaria</taxon>
    </lineage>
</organism>
<keyword evidence="2" id="KW-1185">Reference proteome</keyword>